<sequence length="377" mass="41578">MMQRILFSCLPAMTILYMCACKTGNTADTGITEVPSVPVIQILQKDTNVHSNYVTAIEAKRNVEIRAKVPGFLEKIYIDEGQHVQQGQLLFKINDRDMSIALDRAKASLSNMQAEALSASLEMERVQLLVNKKVIAQSELELAKAKVKAAEARVSEARAATSEAEQRVAYTSVYAPFSGIIDRIPLRSGSLLDQGSLLTTVSDLDQVHAYFNVSENEYLQMMQDSKSKDAMLGNKVQLILANNTAYPHEGKIEAVEGEFDQGTGSIAFRATFPNPGRLLKHGSSGKIQITTPVRQALLIPNKAVFEIQDKNYVYVVDKQNKVKMKNFVPKIRLSDCYIVQSGLTSGESIVLEGVQTLRDGVLIQPVVNNNDSLIARK</sequence>
<dbReference type="Pfam" id="PF25917">
    <property type="entry name" value="BSH_RND"/>
    <property type="match status" value="1"/>
</dbReference>
<dbReference type="GO" id="GO:0030313">
    <property type="term" value="C:cell envelope"/>
    <property type="evidence" value="ECO:0007669"/>
    <property type="project" value="UniProtKB-SubCell"/>
</dbReference>
<proteinExistence type="inferred from homology"/>
<dbReference type="Proteomes" id="UP000186917">
    <property type="component" value="Unassembled WGS sequence"/>
</dbReference>
<accession>A0A1N7KU72</accession>
<dbReference type="Pfam" id="PF25876">
    <property type="entry name" value="HH_MFP_RND"/>
    <property type="match status" value="1"/>
</dbReference>
<evidence type="ECO:0000259" key="8">
    <source>
        <dbReference type="Pfam" id="PF25967"/>
    </source>
</evidence>
<keyword evidence="3" id="KW-0175">Coiled coil</keyword>
<reference evidence="10" key="1">
    <citation type="submission" date="2017-01" db="EMBL/GenBank/DDBJ databases">
        <authorList>
            <person name="Varghese N."/>
            <person name="Submissions S."/>
        </authorList>
    </citation>
    <scope>NUCLEOTIDE SEQUENCE [LARGE SCALE GENOMIC DNA]</scope>
    <source>
        <strain evidence="10">DSM 21054</strain>
    </source>
</reference>
<dbReference type="InterPro" id="IPR058626">
    <property type="entry name" value="MdtA-like_b-barrel"/>
</dbReference>
<dbReference type="InterPro" id="IPR006143">
    <property type="entry name" value="RND_pump_MFP"/>
</dbReference>
<dbReference type="PANTHER" id="PTHR30158:SF23">
    <property type="entry name" value="MULTIDRUG RESISTANCE PROTEIN MEXA"/>
    <property type="match status" value="1"/>
</dbReference>
<name>A0A1N7KU72_9BACT</name>
<dbReference type="EMBL" id="FTOR01000001">
    <property type="protein sequence ID" value="SIS65158.1"/>
    <property type="molecule type" value="Genomic_DNA"/>
</dbReference>
<feature type="domain" description="Multidrug resistance protein MdtA-like beta-barrel" evidence="7">
    <location>
        <begin position="210"/>
        <end position="287"/>
    </location>
</feature>
<dbReference type="Gene3D" id="2.40.420.20">
    <property type="match status" value="1"/>
</dbReference>
<dbReference type="NCBIfam" id="TIGR01730">
    <property type="entry name" value="RND_mfp"/>
    <property type="match status" value="1"/>
</dbReference>
<evidence type="ECO:0000313" key="10">
    <source>
        <dbReference type="Proteomes" id="UP000186917"/>
    </source>
</evidence>
<organism evidence="9 10">
    <name type="scientific">Filimonas lacunae</name>
    <dbReference type="NCBI Taxonomy" id="477680"/>
    <lineage>
        <taxon>Bacteria</taxon>
        <taxon>Pseudomonadati</taxon>
        <taxon>Bacteroidota</taxon>
        <taxon>Chitinophagia</taxon>
        <taxon>Chitinophagales</taxon>
        <taxon>Chitinophagaceae</taxon>
        <taxon>Filimonas</taxon>
    </lineage>
</organism>
<evidence type="ECO:0000256" key="1">
    <source>
        <dbReference type="ARBA" id="ARBA00004196"/>
    </source>
</evidence>
<dbReference type="Gene3D" id="2.40.30.170">
    <property type="match status" value="1"/>
</dbReference>
<dbReference type="GO" id="GO:0005886">
    <property type="term" value="C:plasma membrane"/>
    <property type="evidence" value="ECO:0007669"/>
    <property type="project" value="TreeGrafter"/>
</dbReference>
<evidence type="ECO:0000256" key="4">
    <source>
        <dbReference type="SAM" id="SignalP"/>
    </source>
</evidence>
<feature type="signal peptide" evidence="4">
    <location>
        <begin position="1"/>
        <end position="20"/>
    </location>
</feature>
<comment type="similarity">
    <text evidence="2">Belongs to the membrane fusion protein (MFP) (TC 8.A.1) family.</text>
</comment>
<dbReference type="Pfam" id="PF25944">
    <property type="entry name" value="Beta-barrel_RND"/>
    <property type="match status" value="1"/>
</dbReference>
<keyword evidence="10" id="KW-1185">Reference proteome</keyword>
<evidence type="ECO:0000256" key="2">
    <source>
        <dbReference type="ARBA" id="ARBA00009477"/>
    </source>
</evidence>
<feature type="domain" description="Multidrug resistance protein MdtA-like barrel-sandwich hybrid" evidence="6">
    <location>
        <begin position="61"/>
        <end position="197"/>
    </location>
</feature>
<dbReference type="SUPFAM" id="SSF111369">
    <property type="entry name" value="HlyD-like secretion proteins"/>
    <property type="match status" value="1"/>
</dbReference>
<dbReference type="PANTHER" id="PTHR30158">
    <property type="entry name" value="ACRA/E-RELATED COMPONENT OF DRUG EFFLUX TRANSPORTER"/>
    <property type="match status" value="1"/>
</dbReference>
<comment type="subcellular location">
    <subcellularLocation>
        <location evidence="1">Cell envelope</location>
    </subcellularLocation>
</comment>
<evidence type="ECO:0000256" key="3">
    <source>
        <dbReference type="SAM" id="Coils"/>
    </source>
</evidence>
<feature type="domain" description="Multidrug resistance protein MdtA-like alpha-helical hairpin" evidence="5">
    <location>
        <begin position="102"/>
        <end position="171"/>
    </location>
</feature>
<dbReference type="Gene3D" id="2.40.50.100">
    <property type="match status" value="1"/>
</dbReference>
<dbReference type="GO" id="GO:0022857">
    <property type="term" value="F:transmembrane transporter activity"/>
    <property type="evidence" value="ECO:0007669"/>
    <property type="project" value="InterPro"/>
</dbReference>
<dbReference type="InterPro" id="IPR058624">
    <property type="entry name" value="MdtA-like_HH"/>
</dbReference>
<evidence type="ECO:0000259" key="6">
    <source>
        <dbReference type="Pfam" id="PF25917"/>
    </source>
</evidence>
<dbReference type="InterPro" id="IPR058627">
    <property type="entry name" value="MdtA-like_C"/>
</dbReference>
<evidence type="ECO:0000259" key="7">
    <source>
        <dbReference type="Pfam" id="PF25944"/>
    </source>
</evidence>
<feature type="domain" description="Multidrug resistance protein MdtA-like C-terminal permuted SH3" evidence="8">
    <location>
        <begin position="295"/>
        <end position="356"/>
    </location>
</feature>
<protein>
    <submittedName>
        <fullName evidence="9">Membrane fusion protein, multidrug efflux system</fullName>
    </submittedName>
</protein>
<dbReference type="AlphaFoldDB" id="A0A1N7KU72"/>
<feature type="chain" id="PRO_5012952808" evidence="4">
    <location>
        <begin position="21"/>
        <end position="377"/>
    </location>
</feature>
<keyword evidence="4" id="KW-0732">Signal</keyword>
<evidence type="ECO:0000313" key="9">
    <source>
        <dbReference type="EMBL" id="SIS65158.1"/>
    </source>
</evidence>
<dbReference type="GO" id="GO:0046677">
    <property type="term" value="P:response to antibiotic"/>
    <property type="evidence" value="ECO:0007669"/>
    <property type="project" value="TreeGrafter"/>
</dbReference>
<dbReference type="STRING" id="477680.SAMN05421788_101428"/>
<gene>
    <name evidence="9" type="ORF">SAMN05421788_101428</name>
</gene>
<dbReference type="Pfam" id="PF25967">
    <property type="entry name" value="RND-MFP_C"/>
    <property type="match status" value="1"/>
</dbReference>
<dbReference type="InterPro" id="IPR058625">
    <property type="entry name" value="MdtA-like_BSH"/>
</dbReference>
<feature type="coiled-coil region" evidence="3">
    <location>
        <begin position="102"/>
        <end position="167"/>
    </location>
</feature>
<dbReference type="Gene3D" id="1.10.287.470">
    <property type="entry name" value="Helix hairpin bin"/>
    <property type="match status" value="1"/>
</dbReference>
<evidence type="ECO:0000259" key="5">
    <source>
        <dbReference type="Pfam" id="PF25876"/>
    </source>
</evidence>